<protein>
    <submittedName>
        <fullName evidence="8">RB6I2 protein</fullName>
    </submittedName>
</protein>
<evidence type="ECO:0000256" key="1">
    <source>
        <dbReference type="ARBA" id="ARBA00004245"/>
    </source>
</evidence>
<gene>
    <name evidence="8" type="primary">Erc1_1</name>
    <name evidence="8" type="ORF">ERYMCC_R15394</name>
</gene>
<dbReference type="EMBL" id="VZRG01002496">
    <property type="protein sequence ID" value="NWT59327.1"/>
    <property type="molecule type" value="Genomic_DNA"/>
</dbReference>
<evidence type="ECO:0000256" key="6">
    <source>
        <dbReference type="SAM" id="MobiDB-lite"/>
    </source>
</evidence>
<dbReference type="GO" id="GO:0048788">
    <property type="term" value="C:cytoskeleton of presynaptic active zone"/>
    <property type="evidence" value="ECO:0007669"/>
    <property type="project" value="TreeGrafter"/>
</dbReference>
<dbReference type="AlphaFoldDB" id="A0A7K5PW54"/>
<sequence length="138" mass="15848">MKLMADNYEDDHLKSSSHSNQTNHKPSPDQIIQPLLELDQNRSKLKLYIGHLTALCHERDPLILRGLTPPASYHLQDHQAAWEKELHNMTQEQLHQELEKGERESAELQEFANAVLQQIADHCPDILEQVVNALEESS</sequence>
<evidence type="ECO:0000256" key="3">
    <source>
        <dbReference type="ARBA" id="ARBA00022490"/>
    </source>
</evidence>
<dbReference type="PROSITE" id="PS51511">
    <property type="entry name" value="FIP_RBD"/>
    <property type="match status" value="1"/>
</dbReference>
<comment type="caution">
    <text evidence="8">The sequence shown here is derived from an EMBL/GenBank/DDBJ whole genome shotgun (WGS) entry which is preliminary data.</text>
</comment>
<proteinExistence type="predicted"/>
<evidence type="ECO:0000256" key="5">
    <source>
        <dbReference type="ARBA" id="ARBA00023212"/>
    </source>
</evidence>
<dbReference type="GO" id="GO:0007274">
    <property type="term" value="P:neuromuscular synaptic transmission"/>
    <property type="evidence" value="ECO:0007669"/>
    <property type="project" value="TreeGrafter"/>
</dbReference>
<feature type="non-terminal residue" evidence="8">
    <location>
        <position position="1"/>
    </location>
</feature>
<reference evidence="8 9" key="1">
    <citation type="submission" date="2019-09" db="EMBL/GenBank/DDBJ databases">
        <title>Bird 10,000 Genomes (B10K) Project - Family phase.</title>
        <authorList>
            <person name="Zhang G."/>
        </authorList>
    </citation>
    <scope>NUCLEOTIDE SEQUENCE [LARGE SCALE GENOMIC DNA]</scope>
    <source>
        <strain evidence="8">B10K-DU-002-60</strain>
        <tissue evidence="8">Muscle</tissue>
    </source>
</reference>
<dbReference type="PANTHER" id="PTHR18861:SF1">
    <property type="entry name" value="ELKS_RAB6-INTERACTING_CAST FAMILY MEMBER 1"/>
    <property type="match status" value="1"/>
</dbReference>
<feature type="domain" description="FIP-RBD" evidence="7">
    <location>
        <begin position="68"/>
        <end position="130"/>
    </location>
</feature>
<organism evidence="8 9">
    <name type="scientific">Erythrocercus mccallii</name>
    <dbReference type="NCBI Taxonomy" id="107208"/>
    <lineage>
        <taxon>Eukaryota</taxon>
        <taxon>Metazoa</taxon>
        <taxon>Chordata</taxon>
        <taxon>Craniata</taxon>
        <taxon>Vertebrata</taxon>
        <taxon>Euteleostomi</taxon>
        <taxon>Archelosauria</taxon>
        <taxon>Archosauria</taxon>
        <taxon>Dinosauria</taxon>
        <taxon>Saurischia</taxon>
        <taxon>Theropoda</taxon>
        <taxon>Coelurosauria</taxon>
        <taxon>Aves</taxon>
        <taxon>Neognathae</taxon>
        <taxon>Neoaves</taxon>
        <taxon>Telluraves</taxon>
        <taxon>Australaves</taxon>
        <taxon>Passeriformes</taxon>
        <taxon>Corvoidea</taxon>
        <taxon>Dicruridae</taxon>
        <taxon>Erythrocercus</taxon>
    </lineage>
</organism>
<feature type="non-terminal residue" evidence="8">
    <location>
        <position position="138"/>
    </location>
</feature>
<name>A0A7K5PW54_9CORV</name>
<comment type="subcellular location">
    <subcellularLocation>
        <location evidence="1">Cytoplasm</location>
        <location evidence="1">Cytoskeleton</location>
    </subcellularLocation>
</comment>
<dbReference type="PANTHER" id="PTHR18861">
    <property type="entry name" value="ELKS/RAB6-INTERACTING/CAST PROTEIN"/>
    <property type="match status" value="1"/>
</dbReference>
<accession>A0A7K5PW54</accession>
<evidence type="ECO:0000313" key="9">
    <source>
        <dbReference type="Proteomes" id="UP000532437"/>
    </source>
</evidence>
<feature type="compositionally biased region" description="Polar residues" evidence="6">
    <location>
        <begin position="16"/>
        <end position="25"/>
    </location>
</feature>
<evidence type="ECO:0000256" key="2">
    <source>
        <dbReference type="ARBA" id="ARBA00022448"/>
    </source>
</evidence>
<keyword evidence="3" id="KW-0963">Cytoplasm</keyword>
<evidence type="ECO:0000313" key="8">
    <source>
        <dbReference type="EMBL" id="NWT59327.1"/>
    </source>
</evidence>
<dbReference type="InterPro" id="IPR037245">
    <property type="entry name" value="FIP-RBD_C_sf"/>
</dbReference>
<feature type="region of interest" description="Disordered" evidence="6">
    <location>
        <begin position="1"/>
        <end position="31"/>
    </location>
</feature>
<keyword evidence="5" id="KW-0206">Cytoskeleton</keyword>
<keyword evidence="4" id="KW-0175">Coiled coil</keyword>
<dbReference type="Pfam" id="PF09457">
    <property type="entry name" value="RBD-FIP"/>
    <property type="match status" value="1"/>
</dbReference>
<keyword evidence="2" id="KW-0813">Transport</keyword>
<dbReference type="InterPro" id="IPR019018">
    <property type="entry name" value="Rab-bd_FIP-RBD"/>
</dbReference>
<dbReference type="GO" id="GO:0048167">
    <property type="term" value="P:regulation of synaptic plasticity"/>
    <property type="evidence" value="ECO:0007669"/>
    <property type="project" value="TreeGrafter"/>
</dbReference>
<dbReference type="GO" id="GO:0098882">
    <property type="term" value="F:structural constituent of presynaptic active zone"/>
    <property type="evidence" value="ECO:0007669"/>
    <property type="project" value="TreeGrafter"/>
</dbReference>
<keyword evidence="9" id="KW-1185">Reference proteome</keyword>
<evidence type="ECO:0000256" key="4">
    <source>
        <dbReference type="ARBA" id="ARBA00023054"/>
    </source>
</evidence>
<evidence type="ECO:0000259" key="7">
    <source>
        <dbReference type="PROSITE" id="PS51511"/>
    </source>
</evidence>
<dbReference type="SUPFAM" id="SSF144270">
    <property type="entry name" value="Eferin C-derminal domain-like"/>
    <property type="match status" value="1"/>
</dbReference>
<dbReference type="Gene3D" id="1.20.5.2440">
    <property type="match status" value="1"/>
</dbReference>
<dbReference type="Proteomes" id="UP000532437">
    <property type="component" value="Unassembled WGS sequence"/>
</dbReference>